<evidence type="ECO:0000313" key="4">
    <source>
        <dbReference type="Proteomes" id="UP000031552"/>
    </source>
</evidence>
<dbReference type="Pfam" id="PF02321">
    <property type="entry name" value="OEP"/>
    <property type="match status" value="2"/>
</dbReference>
<dbReference type="AlphaFoldDB" id="A0A090D2H8"/>
<proteinExistence type="inferred from homology"/>
<dbReference type="Proteomes" id="UP000031552">
    <property type="component" value="Unassembled WGS sequence"/>
</dbReference>
<accession>A0A090D2H8</accession>
<protein>
    <submittedName>
        <fullName evidence="3">Outer membrane transport protein</fullName>
    </submittedName>
</protein>
<sequence>MAAICSFQLYLSILIGFFILTACQPVKYNLEREFPTDIPDSFVYESDADPKVPIEGPWWTPFGREDLDELMNTVLENNLDLKSAWARIYAAHAEVLMARANKKPEINLGVGIELEWNPVGTDDSGVGLGGLINPTFAYEYDLYGRLDSLVRSAFHSYQFSYYDQESTSLILTGTAFDLFVEIIKYNELMGLSFEQEKISGRLLDLLRLRFMIGETTALDVNLQKLQLKSLDLRKIEQESSLDQSYIALSVLLGKNPDRNYFLSKSLPLLLPPKPYLENPIDLLFNRPDIKSAYEDFLASGFDLKAAILNCYPRLVVPISLEIAIGGLSNVIDEALVEAAITLIGPLYDGGRRRSQVRKQRAIIEDKLNRLGAQFLKAINEVEKALVEEREATFLIETIKEQIEQAGRILSMAEESYSIGIVDYLTVIDAIQSLQALERLLVEKQADLMIARGKLYRSLGMKCF</sequence>
<comment type="caution">
    <text evidence="3">The sequence shown here is derived from an EMBL/GenBank/DDBJ whole genome shotgun (WGS) entry which is preliminary data.</text>
</comment>
<feature type="coiled-coil region" evidence="2">
    <location>
        <begin position="395"/>
        <end position="453"/>
    </location>
</feature>
<reference evidence="3" key="1">
    <citation type="submission" date="2013-12" db="EMBL/GenBank/DDBJ databases">
        <authorList>
            <person name="Linke B."/>
        </authorList>
    </citation>
    <scope>NUCLEOTIDE SEQUENCE [LARGE SCALE GENOMIC DNA]</scope>
    <source>
        <strain evidence="3">CRIB-18</strain>
    </source>
</reference>
<reference evidence="3" key="2">
    <citation type="submission" date="2014-09" db="EMBL/GenBank/DDBJ databases">
        <title>Criblamydia sequanensis harbors a mega-plasmid encoding arsenite resistance.</title>
        <authorList>
            <person name="Bertelli C."/>
            <person name="Goesmann A."/>
            <person name="Greub G."/>
        </authorList>
    </citation>
    <scope>NUCLEOTIDE SEQUENCE [LARGE SCALE GENOMIC DNA]</scope>
    <source>
        <strain evidence="3">CRIB-18</strain>
    </source>
</reference>
<organism evidence="3 4">
    <name type="scientific">Candidatus Criblamydia sequanensis CRIB-18</name>
    <dbReference type="NCBI Taxonomy" id="1437425"/>
    <lineage>
        <taxon>Bacteria</taxon>
        <taxon>Pseudomonadati</taxon>
        <taxon>Chlamydiota</taxon>
        <taxon>Chlamydiia</taxon>
        <taxon>Parachlamydiales</taxon>
        <taxon>Candidatus Criblamydiaceae</taxon>
        <taxon>Candidatus Criblamydia</taxon>
    </lineage>
</organism>
<keyword evidence="4" id="KW-1185">Reference proteome</keyword>
<name>A0A090D2H8_9BACT</name>
<dbReference type="STRING" id="1437425.CSEC_1846"/>
<evidence type="ECO:0000313" key="3">
    <source>
        <dbReference type="EMBL" id="CDR34655.1"/>
    </source>
</evidence>
<dbReference type="GO" id="GO:0015562">
    <property type="term" value="F:efflux transmembrane transporter activity"/>
    <property type="evidence" value="ECO:0007669"/>
    <property type="project" value="InterPro"/>
</dbReference>
<dbReference type="eggNOG" id="COG1538">
    <property type="taxonomic scope" value="Bacteria"/>
</dbReference>
<dbReference type="PANTHER" id="PTHR30203">
    <property type="entry name" value="OUTER MEMBRANE CATION EFFLUX PROTEIN"/>
    <property type="match status" value="1"/>
</dbReference>
<evidence type="ECO:0000256" key="2">
    <source>
        <dbReference type="SAM" id="Coils"/>
    </source>
</evidence>
<dbReference type="Gene3D" id="1.20.1600.10">
    <property type="entry name" value="Outer membrane efflux proteins (OEP)"/>
    <property type="match status" value="1"/>
</dbReference>
<dbReference type="PANTHER" id="PTHR30203:SF30">
    <property type="entry name" value="OUTER MEMBRANE PROTEIN-RELATED"/>
    <property type="match status" value="1"/>
</dbReference>
<dbReference type="RefSeq" id="WP_041018210.1">
    <property type="nucleotide sequence ID" value="NZ_CCEJ010000009.1"/>
</dbReference>
<dbReference type="OrthoDB" id="9770517at2"/>
<dbReference type="SUPFAM" id="SSF56954">
    <property type="entry name" value="Outer membrane efflux proteins (OEP)"/>
    <property type="match status" value="1"/>
</dbReference>
<dbReference type="EMBL" id="CCEJ010000009">
    <property type="protein sequence ID" value="CDR34655.1"/>
    <property type="molecule type" value="Genomic_DNA"/>
</dbReference>
<dbReference type="Gene3D" id="2.20.200.10">
    <property type="entry name" value="Outer membrane efflux proteins (OEP)"/>
    <property type="match status" value="1"/>
</dbReference>
<comment type="similarity">
    <text evidence="1">Belongs to the outer membrane factor (OMF) (TC 1.B.17) family.</text>
</comment>
<keyword evidence="2" id="KW-0175">Coiled coil</keyword>
<dbReference type="InterPro" id="IPR003423">
    <property type="entry name" value="OMP_efflux"/>
</dbReference>
<dbReference type="InterPro" id="IPR010131">
    <property type="entry name" value="MdtP/NodT-like"/>
</dbReference>
<evidence type="ECO:0000256" key="1">
    <source>
        <dbReference type="ARBA" id="ARBA00007613"/>
    </source>
</evidence>
<gene>
    <name evidence="3" type="ORF">CSEC_1846</name>
</gene>